<name>A0AAC9LNR7_9FLAO</name>
<evidence type="ECO:0000313" key="2">
    <source>
        <dbReference type="EMBL" id="APY00792.1"/>
    </source>
</evidence>
<dbReference type="Proteomes" id="UP000187506">
    <property type="component" value="Chromosome"/>
</dbReference>
<organism evidence="2 3">
    <name type="scientific">Lacinutrix venerupis</name>
    <dbReference type="NCBI Taxonomy" id="1486034"/>
    <lineage>
        <taxon>Bacteria</taxon>
        <taxon>Pseudomonadati</taxon>
        <taxon>Bacteroidota</taxon>
        <taxon>Flavobacteriia</taxon>
        <taxon>Flavobacteriales</taxon>
        <taxon>Flavobacteriaceae</taxon>
        <taxon>Lacinutrix</taxon>
    </lineage>
</organism>
<sequence>MAFIKLKQNKKYNYKPRFYKGEGSPYAMKGKFDAERTTLEASGGLKSRFVKAVDEYKNSPDKAVNRRVYIIVAILVLLFLFIIDFDLTIFF</sequence>
<keyword evidence="1" id="KW-0472">Membrane</keyword>
<accession>A0AAC9LNR7</accession>
<keyword evidence="1" id="KW-0812">Transmembrane</keyword>
<dbReference type="KEGG" id="lvn:BWR22_10865"/>
<dbReference type="RefSeq" id="WP_076733697.1">
    <property type="nucleotide sequence ID" value="NZ_CP019352.1"/>
</dbReference>
<dbReference type="EMBL" id="CP019352">
    <property type="protein sequence ID" value="APY00792.1"/>
    <property type="molecule type" value="Genomic_DNA"/>
</dbReference>
<evidence type="ECO:0000256" key="1">
    <source>
        <dbReference type="SAM" id="Phobius"/>
    </source>
</evidence>
<reference evidence="2 3" key="1">
    <citation type="submission" date="2017-01" db="EMBL/GenBank/DDBJ databases">
        <title>Complete genome of Lacinutrix venerupis DOK2-8 isolated from seawater in Dokdo.</title>
        <authorList>
            <person name="Chi W.-J."/>
            <person name="Kim J.H."/>
        </authorList>
    </citation>
    <scope>NUCLEOTIDE SEQUENCE [LARGE SCALE GENOMIC DNA]</scope>
    <source>
        <strain evidence="2 3">DOK2-8</strain>
    </source>
</reference>
<evidence type="ECO:0000313" key="3">
    <source>
        <dbReference type="Proteomes" id="UP000187506"/>
    </source>
</evidence>
<proteinExistence type="predicted"/>
<feature type="transmembrane region" description="Helical" evidence="1">
    <location>
        <begin position="68"/>
        <end position="90"/>
    </location>
</feature>
<keyword evidence="1" id="KW-1133">Transmembrane helix</keyword>
<keyword evidence="3" id="KW-1185">Reference proteome</keyword>
<dbReference type="AlphaFoldDB" id="A0AAC9LNR7"/>
<protein>
    <submittedName>
        <fullName evidence="2">Riboflavin synthase subunit beta</fullName>
    </submittedName>
</protein>
<gene>
    <name evidence="2" type="ORF">BWR22_10865</name>
</gene>